<keyword evidence="1" id="KW-1185">Reference proteome</keyword>
<name>A0A1I7Z8J4_9BILA</name>
<evidence type="ECO:0000313" key="2">
    <source>
        <dbReference type="WBParaSite" id="L893_g2385.t1"/>
    </source>
</evidence>
<reference evidence="2" key="1">
    <citation type="submission" date="2016-11" db="UniProtKB">
        <authorList>
            <consortium name="WormBaseParasite"/>
        </authorList>
    </citation>
    <scope>IDENTIFICATION</scope>
</reference>
<dbReference type="Proteomes" id="UP000095287">
    <property type="component" value="Unplaced"/>
</dbReference>
<proteinExistence type="predicted"/>
<accession>A0A1I7Z8J4</accession>
<protein>
    <submittedName>
        <fullName evidence="2">F-box domain-containing protein</fullName>
    </submittedName>
</protein>
<dbReference type="WBParaSite" id="L893_g2385.t1">
    <property type="protein sequence ID" value="L893_g2385.t1"/>
    <property type="gene ID" value="L893_g2385"/>
</dbReference>
<dbReference type="AlphaFoldDB" id="A0A1I7Z8J4"/>
<sequence length="241" mass="27797">MENVPHIFINSVLCALGSGSLDTIVESLPSQIWAKLATDHCSRLTDWLLCFWKKEDKLLGILKRYNSQGIYKIDFASFEDFAKKDPRYNRITDIVMDKQFGLNAAFYEPDNPWTKIESAKDVESLKRRFFWRINCDDFVSLRLNVVDSVGMHSAIIGHLVQKCVGVEMLTLDYSSPVSTELLRICVHTNWLTVVEIRGAWPLETTLRLLETLTRQEQLEHLHCRLDDTCDALESLLRKIGF</sequence>
<evidence type="ECO:0000313" key="1">
    <source>
        <dbReference type="Proteomes" id="UP000095287"/>
    </source>
</evidence>
<organism evidence="1 2">
    <name type="scientific">Steinernema glaseri</name>
    <dbReference type="NCBI Taxonomy" id="37863"/>
    <lineage>
        <taxon>Eukaryota</taxon>
        <taxon>Metazoa</taxon>
        <taxon>Ecdysozoa</taxon>
        <taxon>Nematoda</taxon>
        <taxon>Chromadorea</taxon>
        <taxon>Rhabditida</taxon>
        <taxon>Tylenchina</taxon>
        <taxon>Panagrolaimomorpha</taxon>
        <taxon>Strongyloidoidea</taxon>
        <taxon>Steinernematidae</taxon>
        <taxon>Steinernema</taxon>
    </lineage>
</organism>